<gene>
    <name evidence="2" type="ORF">FQA47_016458</name>
</gene>
<evidence type="ECO:0000259" key="1">
    <source>
        <dbReference type="Pfam" id="PF24764"/>
    </source>
</evidence>
<accession>A0A834C3L6</accession>
<evidence type="ECO:0000313" key="2">
    <source>
        <dbReference type="EMBL" id="KAF6722217.1"/>
    </source>
</evidence>
<dbReference type="PANTHER" id="PTHR46791:SF13">
    <property type="entry name" value="CLR5 DOMAIN-CONTAINING PROTEIN"/>
    <property type="match status" value="1"/>
</dbReference>
<evidence type="ECO:0000313" key="3">
    <source>
        <dbReference type="Proteomes" id="UP000646548"/>
    </source>
</evidence>
<feature type="domain" description="Integrase core" evidence="1">
    <location>
        <begin position="116"/>
        <end position="280"/>
    </location>
</feature>
<dbReference type="InterPro" id="IPR058913">
    <property type="entry name" value="Integrase_dom_put"/>
</dbReference>
<proteinExistence type="predicted"/>
<reference evidence="2" key="1">
    <citation type="journal article" name="BMC Genomics">
        <title>Long-read sequencing and de novo genome assembly of marine medaka (Oryzias melastigma).</title>
        <authorList>
            <person name="Liang P."/>
            <person name="Saqib H.S.A."/>
            <person name="Ni X."/>
            <person name="Shen Y."/>
        </authorList>
    </citation>
    <scope>NUCLEOTIDE SEQUENCE</scope>
    <source>
        <strain evidence="2">Bigg-433</strain>
    </source>
</reference>
<protein>
    <recommendedName>
        <fullName evidence="1">Integrase core domain-containing protein</fullName>
    </recommendedName>
</protein>
<dbReference type="Proteomes" id="UP000646548">
    <property type="component" value="Unassembled WGS sequence"/>
</dbReference>
<name>A0A834C3L6_ORYME</name>
<sequence length="288" mass="33897">MDRDHLIKVYFQMGMNYKDILQSLALHGIIVSERHLHRILRGMRLERRRYDLDEAIDFIVEQLQGDGQDHGYRWMYTKCKQRGIRVRKEDVRILLSLLDPVGSHVRQRRRLRRRHYSAKGQNYVWHIDSYDKLNPYGICINRCIDGFSRKIIWLRAAFTNSDPKVIGGYFLEAVELCEGCPRITRTDLGTKNVVVRDIQRYLRRDCDDDRAAERSHITGASTANQRIESWWGLMRKEGIERWIAMLSELKDDGFFSGDFLDKALSQFCFMPIIQEVLNDIKVSGMHTA</sequence>
<organism evidence="2 3">
    <name type="scientific">Oryzias melastigma</name>
    <name type="common">Marine medaka</name>
    <dbReference type="NCBI Taxonomy" id="30732"/>
    <lineage>
        <taxon>Eukaryota</taxon>
        <taxon>Metazoa</taxon>
        <taxon>Chordata</taxon>
        <taxon>Craniata</taxon>
        <taxon>Vertebrata</taxon>
        <taxon>Euteleostomi</taxon>
        <taxon>Actinopterygii</taxon>
        <taxon>Neopterygii</taxon>
        <taxon>Teleostei</taxon>
        <taxon>Neoteleostei</taxon>
        <taxon>Acanthomorphata</taxon>
        <taxon>Ovalentaria</taxon>
        <taxon>Atherinomorphae</taxon>
        <taxon>Beloniformes</taxon>
        <taxon>Adrianichthyidae</taxon>
        <taxon>Oryziinae</taxon>
        <taxon>Oryzias</taxon>
    </lineage>
</organism>
<dbReference type="EMBL" id="WKFB01000465">
    <property type="protein sequence ID" value="KAF6722217.1"/>
    <property type="molecule type" value="Genomic_DNA"/>
</dbReference>
<dbReference type="Pfam" id="PF24764">
    <property type="entry name" value="rva_4"/>
    <property type="match status" value="1"/>
</dbReference>
<comment type="caution">
    <text evidence="2">The sequence shown here is derived from an EMBL/GenBank/DDBJ whole genome shotgun (WGS) entry which is preliminary data.</text>
</comment>
<dbReference type="AlphaFoldDB" id="A0A834C3L6"/>
<dbReference type="PANTHER" id="PTHR46791">
    <property type="entry name" value="EXPRESSED PROTEIN"/>
    <property type="match status" value="1"/>
</dbReference>